<dbReference type="AlphaFoldDB" id="A0AA41L5T3"/>
<keyword evidence="1 4" id="KW-0732">Signal</keyword>
<proteinExistence type="predicted"/>
<dbReference type="Proteomes" id="UP001162889">
    <property type="component" value="Unassembled WGS sequence"/>
</dbReference>
<dbReference type="PROSITE" id="PS51173">
    <property type="entry name" value="CBM2"/>
    <property type="match status" value="1"/>
</dbReference>
<dbReference type="InterPro" id="IPR001919">
    <property type="entry name" value="CBD2"/>
</dbReference>
<evidence type="ECO:0000313" key="8">
    <source>
        <dbReference type="Proteomes" id="UP001155901"/>
    </source>
</evidence>
<dbReference type="EMBL" id="JALJZU010000005">
    <property type="protein sequence ID" value="MCP2009256.1"/>
    <property type="molecule type" value="Genomic_DNA"/>
</dbReference>
<dbReference type="SMART" id="SM00637">
    <property type="entry name" value="CBD_II"/>
    <property type="match status" value="1"/>
</dbReference>
<dbReference type="Pfam" id="PF02012">
    <property type="entry name" value="BNR"/>
    <property type="match status" value="1"/>
</dbReference>
<dbReference type="PANTHER" id="PTHR43739:SF2">
    <property type="entry name" value="OLIGOXYLOGLUCAN-REDUCING END-SPECIFIC XYLOGLUCANASE-RELATED"/>
    <property type="match status" value="1"/>
</dbReference>
<accession>A0AA41L5T3</accession>
<keyword evidence="9" id="KW-1185">Reference proteome</keyword>
<evidence type="ECO:0000313" key="6">
    <source>
        <dbReference type="EMBL" id="MBV6324549.1"/>
    </source>
</evidence>
<feature type="domain" description="CBM2" evidence="5">
    <location>
        <begin position="724"/>
        <end position="830"/>
    </location>
</feature>
<dbReference type="GO" id="GO:0004553">
    <property type="term" value="F:hydrolase activity, hydrolyzing O-glycosyl compounds"/>
    <property type="evidence" value="ECO:0007669"/>
    <property type="project" value="InterPro"/>
</dbReference>
<evidence type="ECO:0000256" key="1">
    <source>
        <dbReference type="ARBA" id="ARBA00022729"/>
    </source>
</evidence>
<reference evidence="6" key="1">
    <citation type="submission" date="2021-07" db="EMBL/GenBank/DDBJ databases">
        <title>Characterization of violacein-producing bacteria and related species.</title>
        <authorList>
            <person name="Wilson H.S."/>
            <person name="De Leon M.E."/>
        </authorList>
    </citation>
    <scope>NUCLEOTIDE SEQUENCE</scope>
    <source>
        <strain evidence="6">HSC-15S17</strain>
    </source>
</reference>
<name>A0AA41L5T3_9BURK</name>
<dbReference type="InterPro" id="IPR052025">
    <property type="entry name" value="Xyloglucanase_GH74"/>
</dbReference>
<evidence type="ECO:0000313" key="9">
    <source>
        <dbReference type="Proteomes" id="UP001162889"/>
    </source>
</evidence>
<dbReference type="GO" id="GO:0010411">
    <property type="term" value="P:xyloglucan metabolic process"/>
    <property type="evidence" value="ECO:0007669"/>
    <property type="project" value="TreeGrafter"/>
</dbReference>
<dbReference type="Pfam" id="PF00553">
    <property type="entry name" value="CBM_2"/>
    <property type="match status" value="1"/>
</dbReference>
<keyword evidence="3" id="KW-0119">Carbohydrate metabolism</keyword>
<dbReference type="InterPro" id="IPR002860">
    <property type="entry name" value="BNR_rpt"/>
</dbReference>
<comment type="caution">
    <text evidence="6">The sequence shown here is derived from an EMBL/GenBank/DDBJ whole genome shotgun (WGS) entry which is preliminary data.</text>
</comment>
<feature type="signal peptide" evidence="4">
    <location>
        <begin position="1"/>
        <end position="22"/>
    </location>
</feature>
<gene>
    <name evidence="6" type="ORF">KVP70_26835</name>
    <name evidence="7" type="ORF">L1274_002969</name>
</gene>
<evidence type="ECO:0000256" key="3">
    <source>
        <dbReference type="ARBA" id="ARBA00023277"/>
    </source>
</evidence>
<protein>
    <submittedName>
        <fullName evidence="6">Cellulose binding domain-containing protein</fullName>
    </submittedName>
    <submittedName>
        <fullName evidence="7">Photosystem II stability/assembly factor-like uncharacterized protein</fullName>
    </submittedName>
</protein>
<dbReference type="EMBL" id="JAHTGR010000018">
    <property type="protein sequence ID" value="MBV6324549.1"/>
    <property type="molecule type" value="Genomic_DNA"/>
</dbReference>
<reference evidence="7" key="2">
    <citation type="submission" date="2022-03" db="EMBL/GenBank/DDBJ databases">
        <title>Genome Encyclopedia of Bacteria and Archaea VI: Functional Genomics of Type Strains.</title>
        <authorList>
            <person name="Whitman W."/>
        </authorList>
    </citation>
    <scope>NUCLEOTIDE SEQUENCE</scope>
    <source>
        <strain evidence="7">HSC-15S17</strain>
    </source>
</reference>
<sequence length="830" mass="85685">MRVRHMVALLAAALSIPHAATAETYHWDSVAIGGGGFVSGVIASKSERDVVFVRTDVGGAYRWDAAQSRWSALTDWVGEADVGLMGIESLAVDPRHAANVYLLAGTSYFSNGKTVILRSSDYGKTFAATDVTAQFKAHGNGMGRQNGEKLQVDPGSGNVLYVGTRRDGLFKSTDSGATWRHVDGLAVAGTPNDNGISFVLLDPASVSGGVAQRIVVGVSRFGSVGPNLYFSANAGASFAPVKGGPAAGLMPQRAVMSSKGKLYITYANGAGPHPATNEPMDNGQVWEYSAVGGNWVNITPAGAAHPYGGISVDPADPKHLVASTINTWLPQGAGGYGDRILTSRDAGRSWTDVVARGFALDQRGVGWIGNGQAIHWAGSVEFDPFDTSKVWVGSGNGLFKTSDINAATTSWAFDVAGLEETVPFQVESVPQGPLVSTSGDFDGFINADAGHYGVQHTPQMGTTTGLAIAAQDGRIMARAGTALYYSTDGGASWNKAAVMNGDHGQLALSADGYVMLHSPADSATSYRSTNFGASWTAVAGLSVVNARPVADPVNPNKFYVYDNGKLLASSDGGASFVQQGALAAGGASLIRVAPGHEGDVWVCLNGGGLTRSTDSGASFSKVTSVNQCGAVGFGKAAPGAAYPTLYIQGTVGTTSGVLRSTDAGASWVRVNDDAHQFGGPGNARMVNGDMNIYGQVYMSTAGRGIAYGQAMDAGGEVAVTPVAAGPATPNQPVNQCSYVVTAAWQGGYNAAVRITNNRSSVIQGWSVSWTYSDNSVVLGYWNAAVAGASPSYTATPNQSWNHDIYPGNTVEFGMTVSGAAIPVVTGDACN</sequence>
<evidence type="ECO:0000256" key="2">
    <source>
        <dbReference type="ARBA" id="ARBA00022801"/>
    </source>
</evidence>
<evidence type="ECO:0000256" key="4">
    <source>
        <dbReference type="SAM" id="SignalP"/>
    </source>
</evidence>
<dbReference type="PANTHER" id="PTHR43739">
    <property type="entry name" value="XYLOGLUCANASE (EUROFUNG)"/>
    <property type="match status" value="1"/>
</dbReference>
<dbReference type="GO" id="GO:0030247">
    <property type="term" value="F:polysaccharide binding"/>
    <property type="evidence" value="ECO:0007669"/>
    <property type="project" value="UniProtKB-UniRule"/>
</dbReference>
<keyword evidence="2" id="KW-0378">Hydrolase</keyword>
<dbReference type="CDD" id="cd15482">
    <property type="entry name" value="Sialidase_non-viral"/>
    <property type="match status" value="1"/>
</dbReference>
<evidence type="ECO:0000259" key="5">
    <source>
        <dbReference type="PROSITE" id="PS51173"/>
    </source>
</evidence>
<evidence type="ECO:0000313" key="7">
    <source>
        <dbReference type="EMBL" id="MCP2009256.1"/>
    </source>
</evidence>
<feature type="chain" id="PRO_5041246714" evidence="4">
    <location>
        <begin position="23"/>
        <end position="830"/>
    </location>
</feature>
<dbReference type="RefSeq" id="WP_217945468.1">
    <property type="nucleotide sequence ID" value="NZ_JAHTGR010000018.1"/>
</dbReference>
<dbReference type="Proteomes" id="UP001155901">
    <property type="component" value="Unassembled WGS sequence"/>
</dbReference>
<organism evidence="6 8">
    <name type="scientific">Duganella violaceipulchra</name>
    <dbReference type="NCBI Taxonomy" id="2849652"/>
    <lineage>
        <taxon>Bacteria</taxon>
        <taxon>Pseudomonadati</taxon>
        <taxon>Pseudomonadota</taxon>
        <taxon>Betaproteobacteria</taxon>
        <taxon>Burkholderiales</taxon>
        <taxon>Oxalobacteraceae</taxon>
        <taxon>Telluria group</taxon>
        <taxon>Duganella</taxon>
    </lineage>
</organism>